<feature type="compositionally biased region" description="Basic and acidic residues" evidence="2">
    <location>
        <begin position="218"/>
        <end position="229"/>
    </location>
</feature>
<feature type="compositionally biased region" description="Polar residues" evidence="2">
    <location>
        <begin position="241"/>
        <end position="253"/>
    </location>
</feature>
<dbReference type="EMBL" id="GBHO01002751">
    <property type="protein sequence ID" value="JAG40853.1"/>
    <property type="molecule type" value="Transcribed_RNA"/>
</dbReference>
<feature type="compositionally biased region" description="Basic and acidic residues" evidence="2">
    <location>
        <begin position="736"/>
        <end position="747"/>
    </location>
</feature>
<feature type="region of interest" description="Disordered" evidence="2">
    <location>
        <begin position="218"/>
        <end position="371"/>
    </location>
</feature>
<organism evidence="3">
    <name type="scientific">Lygus hesperus</name>
    <name type="common">Western plant bug</name>
    <dbReference type="NCBI Taxonomy" id="30085"/>
    <lineage>
        <taxon>Eukaryota</taxon>
        <taxon>Metazoa</taxon>
        <taxon>Ecdysozoa</taxon>
        <taxon>Arthropoda</taxon>
        <taxon>Hexapoda</taxon>
        <taxon>Insecta</taxon>
        <taxon>Pterygota</taxon>
        <taxon>Neoptera</taxon>
        <taxon>Paraneoptera</taxon>
        <taxon>Hemiptera</taxon>
        <taxon>Heteroptera</taxon>
        <taxon>Panheteroptera</taxon>
        <taxon>Cimicomorpha</taxon>
        <taxon>Miridae</taxon>
        <taxon>Mirini</taxon>
        <taxon>Lygus</taxon>
    </lineage>
</organism>
<feature type="region of interest" description="Disordered" evidence="2">
    <location>
        <begin position="1125"/>
        <end position="1153"/>
    </location>
</feature>
<dbReference type="PANTHER" id="PTHR12460">
    <property type="entry name" value="CYCLIN-DEPENDENT KINASE INHIBITOR-RELATED PROTEIN"/>
    <property type="match status" value="1"/>
</dbReference>
<proteinExistence type="predicted"/>
<evidence type="ECO:0000256" key="2">
    <source>
        <dbReference type="SAM" id="MobiDB-lite"/>
    </source>
</evidence>
<reference evidence="3" key="1">
    <citation type="journal article" date="2014" name="PLoS ONE">
        <title>Transcriptome-Based Identification of ABC Transporters in the Western Tarnished Plant Bug Lygus hesperus.</title>
        <authorList>
            <person name="Hull J.J."/>
            <person name="Chaney K."/>
            <person name="Geib S.M."/>
            <person name="Fabrick J.A."/>
            <person name="Brent C.S."/>
            <person name="Walsh D."/>
            <person name="Lavine L.C."/>
        </authorList>
    </citation>
    <scope>NUCLEOTIDE SEQUENCE</scope>
</reference>
<feature type="compositionally biased region" description="Polar residues" evidence="2">
    <location>
        <begin position="1390"/>
        <end position="1411"/>
    </location>
</feature>
<dbReference type="GO" id="GO:0031124">
    <property type="term" value="P:mRNA 3'-end processing"/>
    <property type="evidence" value="ECO:0007669"/>
    <property type="project" value="TreeGrafter"/>
</dbReference>
<feature type="compositionally biased region" description="Low complexity" evidence="2">
    <location>
        <begin position="1350"/>
        <end position="1362"/>
    </location>
</feature>
<gene>
    <name evidence="3" type="ORF">CM83_78872</name>
</gene>
<feature type="compositionally biased region" description="Basic and acidic residues" evidence="2">
    <location>
        <begin position="181"/>
        <end position="195"/>
    </location>
</feature>
<feature type="compositionally biased region" description="Basic and acidic residues" evidence="2">
    <location>
        <begin position="1135"/>
        <end position="1152"/>
    </location>
</feature>
<feature type="compositionally biased region" description="Basic and acidic residues" evidence="2">
    <location>
        <begin position="358"/>
        <end position="371"/>
    </location>
</feature>
<feature type="compositionally biased region" description="Polar residues" evidence="2">
    <location>
        <begin position="714"/>
        <end position="723"/>
    </location>
</feature>
<feature type="region of interest" description="Disordered" evidence="2">
    <location>
        <begin position="617"/>
        <end position="748"/>
    </location>
</feature>
<feature type="region of interest" description="Disordered" evidence="2">
    <location>
        <begin position="1389"/>
        <end position="1411"/>
    </location>
</feature>
<sequence>MSGEGGTSCEVELVSCSLSELSSCLCLHESTVEEGSGRRKRISHQSDFPLEEIFLTAKRAILRHKPTLIDHLIYRNRSALIMGPKKARGAASNGGVKRKRDPDPTSSTSAKKVKGNQPTSKDGCKKSRNQPGYKVDPLGIRTLKKKLNTESGTNRKSSRISSNKRVPISLRSGKKLADKKKRIEERKKLKTEKDSNSNLCSNDANGLKFEDELPMKKEGNVSVKKDSVGSKKTAVVKKDNSNQLKPQQVSTKAGPTAKKAGNKPDAVGCTAATDAASVTNEGEVMKKKKKRKRCSMYVRKYNKREKRSKESGTVEETGDSVLEDDEDEDDDAGRASDVSLMSSTTQESNSLPWTKSSGVEEKSNVDNLQVREETEIESPIVLDDNAVKPESDVKFENMDVLVPPVKECSLEVPTVADIDVKDSQPCLAPVLDDSNEECDDVIMDQACKSSVPDPPVASGDVTEQQETTTVANVFCSELACDDNSVPLEVSPSVSAEATSLGGEEANAILEVNIADIKVENDSSTVNSPPVPDVPTQATVVVASADDNPVSTPLNEQSEAQPSVLGRNIMNNETNNIVITKCESLVNTLDEENEQQCMKTDVSNDGLMPTNEVLPKSVEETNDLPKADDNVGCSKDIDLKTNDQTEVPDQVPSPVDKKDTALDDGSQESEELKRDADSTTCDNPRGLDDSFGDLSLYVSEDDLSHGKEHDEGLPDSTNITTQVDPPSENDVVPSEAHLSEENAVKTEDLMETPLITDVKTEKEELVENLTEEQKQMKESVLQALGLKSLSSVSNEVPEEKPPKRSDGYTGTLKAVIKLNRTGDKKHMVYKRSEDDLATSNKLEYRICSEISADEKTGGETKKLLSDPSAVVEEDGTNEDGTGKESKLIIPEKSSSFSIHPGRLCSDVCSYCFGKFGSLDTPCHVAQLKGEDRQRKILENEPHLTGESCLCDACYRYVDRKANFPEKLKVGRLKPPAQASVCCVTHCSEPATRTIKRKWLIKLKKSITNKLNIDMEKLGHGVYYPFCTQHHYWVEYFTVCGICRKRLNRNNLFSLGAEADRLNLMLAEDGIPARLSVNLFLCKLCRYYADLRLKYPDPTAIPSSNQNFYKNYRRKILMSLDIPVSDSDDELLQPQDDDSKKKLEGTHDDSKTDEDVMSLSGLATLLGEQPQQQARIQVKFGNVNIGTLSNLNIGQQGGSATSSASTSTGSPSASTVLTGSSVNGSSSHHKNEPTYPEVSLTANFEYQGPNTPDGSWERYQSTLQFDKKTKQLWTELQRPYGSQTSFLRHLVMLERVWRDGYLVLANDADEAASRYITSARNRIKAFETQGPKMQTSTPPVTTAPMAPVVAAPPSTSVPVSRPSPIVTARKPQTTTQSFPFLTNTGEIEVTPIRTNKPSPTVHQHTAPPSKTPTIQQRLNLPIASQRSSGVQQFPVNNQHQLQMSHQQLFNHPRKITPLDRAKSLVRMAPLYQQIQQHTQGSGERRGGPAAVRFMGAAHSSIPPLVRLPQTQPTQFYPQPHQIYHPSQQQIQQFQQQQHQLQQQKQQQV</sequence>
<feature type="compositionally biased region" description="Basic and acidic residues" evidence="2">
    <location>
        <begin position="617"/>
        <end position="642"/>
    </location>
</feature>
<accession>A0A0A9ZBX6</accession>
<protein>
    <submittedName>
        <fullName evidence="3">Uncharacterized protein</fullName>
    </submittedName>
</protein>
<evidence type="ECO:0000256" key="1">
    <source>
        <dbReference type="SAM" id="Coils"/>
    </source>
</evidence>
<keyword evidence="1" id="KW-0175">Coiled coil</keyword>
<feature type="region of interest" description="Disordered" evidence="2">
    <location>
        <begin position="856"/>
        <end position="883"/>
    </location>
</feature>
<feature type="compositionally biased region" description="Polar residues" evidence="2">
    <location>
        <begin position="339"/>
        <end position="357"/>
    </location>
</feature>
<name>A0A0A9ZBX6_LYGHE</name>
<feature type="compositionally biased region" description="Polar residues" evidence="2">
    <location>
        <begin position="1214"/>
        <end position="1224"/>
    </location>
</feature>
<dbReference type="PANTHER" id="PTHR12460:SF0">
    <property type="entry name" value="CID DOMAIN-CONTAINING PROTEIN-RELATED"/>
    <property type="match status" value="1"/>
</dbReference>
<feature type="region of interest" description="Disordered" evidence="2">
    <location>
        <begin position="1189"/>
        <end position="1233"/>
    </location>
</feature>
<feature type="region of interest" description="Disordered" evidence="2">
    <location>
        <begin position="84"/>
        <end position="206"/>
    </location>
</feature>
<feature type="compositionally biased region" description="Polar residues" evidence="2">
    <location>
        <begin position="104"/>
        <end position="120"/>
    </location>
</feature>
<feature type="non-terminal residue" evidence="3">
    <location>
        <position position="1546"/>
    </location>
</feature>
<feature type="compositionally biased region" description="Basic and acidic residues" evidence="2">
    <location>
        <begin position="701"/>
        <end position="711"/>
    </location>
</feature>
<evidence type="ECO:0000313" key="3">
    <source>
        <dbReference type="EMBL" id="JAG40853.1"/>
    </source>
</evidence>
<reference evidence="3" key="2">
    <citation type="submission" date="2014-07" db="EMBL/GenBank/DDBJ databases">
        <authorList>
            <person name="Hull J."/>
        </authorList>
    </citation>
    <scope>NUCLEOTIDE SEQUENCE</scope>
</reference>
<dbReference type="GO" id="GO:0000993">
    <property type="term" value="F:RNA polymerase II complex binding"/>
    <property type="evidence" value="ECO:0007669"/>
    <property type="project" value="TreeGrafter"/>
</dbReference>
<feature type="compositionally biased region" description="Low complexity" evidence="2">
    <location>
        <begin position="1196"/>
        <end position="1213"/>
    </location>
</feature>
<feature type="coiled-coil region" evidence="1">
    <location>
        <begin position="754"/>
        <end position="781"/>
    </location>
</feature>
<feature type="compositionally biased region" description="Acidic residues" evidence="2">
    <location>
        <begin position="316"/>
        <end position="331"/>
    </location>
</feature>
<feature type="compositionally biased region" description="Basic residues" evidence="2">
    <location>
        <begin position="286"/>
        <end position="306"/>
    </location>
</feature>
<feature type="region of interest" description="Disordered" evidence="2">
    <location>
        <begin position="1350"/>
        <end position="1369"/>
    </location>
</feature>